<evidence type="ECO:0000256" key="5">
    <source>
        <dbReference type="ARBA" id="ARBA00022692"/>
    </source>
</evidence>
<feature type="transmembrane region" description="Helical" evidence="8">
    <location>
        <begin position="496"/>
        <end position="519"/>
    </location>
</feature>
<organism evidence="10 11">
    <name type="scientific">Ferroacidibacillus organovorans</name>
    <dbReference type="NCBI Taxonomy" id="1765683"/>
    <lineage>
        <taxon>Bacteria</taxon>
        <taxon>Bacillati</taxon>
        <taxon>Bacillota</taxon>
        <taxon>Bacilli</taxon>
        <taxon>Bacillales</taxon>
        <taxon>Alicyclobacillaceae</taxon>
        <taxon>Ferroacidibacillus</taxon>
    </lineage>
</organism>
<feature type="transmembrane region" description="Helical" evidence="8">
    <location>
        <begin position="164"/>
        <end position="180"/>
    </location>
</feature>
<dbReference type="InterPro" id="IPR035906">
    <property type="entry name" value="MetI-like_sf"/>
</dbReference>
<evidence type="ECO:0000256" key="7">
    <source>
        <dbReference type="ARBA" id="ARBA00023136"/>
    </source>
</evidence>
<feature type="transmembrane region" description="Helical" evidence="8">
    <location>
        <begin position="36"/>
        <end position="60"/>
    </location>
</feature>
<proteinExistence type="inferred from homology"/>
<reference evidence="10 11" key="1">
    <citation type="submission" date="2016-02" db="EMBL/GenBank/DDBJ databases">
        <title>Draft genome sequence of Acidibacillus ferrooxidans SLC66.</title>
        <authorList>
            <person name="Oliveira G."/>
            <person name="Nancucheo I."/>
            <person name="Dall'Agnol H."/>
            <person name="Johnson B."/>
            <person name="Oliveira R."/>
            <person name="Nunes G.L."/>
            <person name="Tzotzos G."/>
            <person name="Orellana S.C."/>
            <person name="Salim A.C."/>
            <person name="Araujo F.M."/>
        </authorList>
    </citation>
    <scope>NUCLEOTIDE SEQUENCE [LARGE SCALE GENOMIC DNA]</scope>
    <source>
        <strain evidence="10 11">SLC66</strain>
    </source>
</reference>
<dbReference type="PANTHER" id="PTHR43357:SF4">
    <property type="entry name" value="INNER MEMBRANE ABC TRANSPORTER PERMEASE PROTEIN YDCV"/>
    <property type="match status" value="1"/>
</dbReference>
<keyword evidence="3" id="KW-1003">Cell membrane</keyword>
<feature type="transmembrane region" description="Helical" evidence="8">
    <location>
        <begin position="212"/>
        <end position="234"/>
    </location>
</feature>
<dbReference type="AlphaFoldDB" id="A0A853KIT1"/>
<accession>A0A853KIT1</accession>
<dbReference type="Proteomes" id="UP000077421">
    <property type="component" value="Unassembled WGS sequence"/>
</dbReference>
<dbReference type="PROSITE" id="PS50928">
    <property type="entry name" value="ABC_TM1"/>
    <property type="match status" value="2"/>
</dbReference>
<comment type="caution">
    <text evidence="10">The sequence shown here is derived from an EMBL/GenBank/DDBJ whole genome shotgun (WGS) entry which is preliminary data.</text>
</comment>
<dbReference type="CDD" id="cd06261">
    <property type="entry name" value="TM_PBP2"/>
    <property type="match status" value="2"/>
</dbReference>
<feature type="domain" description="ABC transmembrane type-1" evidence="9">
    <location>
        <begin position="86"/>
        <end position="291"/>
    </location>
</feature>
<comment type="subcellular location">
    <subcellularLocation>
        <location evidence="1">Cell inner membrane</location>
        <topology evidence="1">Multi-pass membrane protein</topology>
    </subcellularLocation>
    <subcellularLocation>
        <location evidence="8">Cell membrane</location>
        <topology evidence="8">Multi-pass membrane protein</topology>
    </subcellularLocation>
</comment>
<dbReference type="Gene3D" id="1.10.3720.10">
    <property type="entry name" value="MetI-like"/>
    <property type="match status" value="2"/>
</dbReference>
<feature type="transmembrane region" description="Helical" evidence="8">
    <location>
        <begin position="439"/>
        <end position="459"/>
    </location>
</feature>
<dbReference type="GO" id="GO:0005886">
    <property type="term" value="C:plasma membrane"/>
    <property type="evidence" value="ECO:0007669"/>
    <property type="project" value="UniProtKB-SubCell"/>
</dbReference>
<keyword evidence="7 8" id="KW-0472">Membrane</keyword>
<evidence type="ECO:0000313" key="11">
    <source>
        <dbReference type="Proteomes" id="UP000077421"/>
    </source>
</evidence>
<evidence type="ECO:0000256" key="3">
    <source>
        <dbReference type="ARBA" id="ARBA00022475"/>
    </source>
</evidence>
<dbReference type="EMBL" id="LSUQ01000002">
    <property type="protein sequence ID" value="OAG95250.1"/>
    <property type="molecule type" value="Genomic_DNA"/>
</dbReference>
<keyword evidence="2 8" id="KW-0813">Transport</keyword>
<feature type="transmembrane region" description="Helical" evidence="8">
    <location>
        <begin position="316"/>
        <end position="344"/>
    </location>
</feature>
<feature type="transmembrane region" description="Helical" evidence="8">
    <location>
        <begin position="409"/>
        <end position="433"/>
    </location>
</feature>
<gene>
    <name evidence="10" type="ORF">AYW79_00840</name>
</gene>
<feature type="transmembrane region" description="Helical" evidence="8">
    <location>
        <begin position="378"/>
        <end position="397"/>
    </location>
</feature>
<evidence type="ECO:0000313" key="10">
    <source>
        <dbReference type="EMBL" id="OAG95250.1"/>
    </source>
</evidence>
<feature type="transmembrane region" description="Helical" evidence="8">
    <location>
        <begin position="553"/>
        <end position="573"/>
    </location>
</feature>
<evidence type="ECO:0000256" key="2">
    <source>
        <dbReference type="ARBA" id="ARBA00022448"/>
    </source>
</evidence>
<dbReference type="SUPFAM" id="SSF161098">
    <property type="entry name" value="MetI-like"/>
    <property type="match status" value="2"/>
</dbReference>
<protein>
    <recommendedName>
        <fullName evidence="9">ABC transmembrane type-1 domain-containing protein</fullName>
    </recommendedName>
</protein>
<evidence type="ECO:0000256" key="6">
    <source>
        <dbReference type="ARBA" id="ARBA00022989"/>
    </source>
</evidence>
<dbReference type="GO" id="GO:0055085">
    <property type="term" value="P:transmembrane transport"/>
    <property type="evidence" value="ECO:0007669"/>
    <property type="project" value="InterPro"/>
</dbReference>
<dbReference type="Pfam" id="PF00528">
    <property type="entry name" value="BPD_transp_1"/>
    <property type="match status" value="2"/>
</dbReference>
<evidence type="ECO:0000259" key="9">
    <source>
        <dbReference type="PROSITE" id="PS50928"/>
    </source>
</evidence>
<feature type="transmembrane region" description="Helical" evidence="8">
    <location>
        <begin position="90"/>
        <end position="112"/>
    </location>
</feature>
<keyword evidence="4" id="KW-0997">Cell inner membrane</keyword>
<feature type="transmembrane region" description="Helical" evidence="8">
    <location>
        <begin position="270"/>
        <end position="295"/>
    </location>
</feature>
<keyword evidence="6 8" id="KW-1133">Transmembrane helix</keyword>
<keyword evidence="5 8" id="KW-0812">Transmembrane</keyword>
<sequence length="601" mass="64682">MKIRSRHGSMTTLSNNRARYERIARRLRAVGATPSLLILFILMIYPMGTLLLLVAFPHAFDMTPSFRFSLSAFSGTFSDPGNASAIVNSLLFGVLSALLASILGVITAIGLARTRGIARTILRVCIWVVFFAPSYIIAQGWVILMQDNGILAQLFHMPNGFSGWFFSPTGLVVVMGFRYFPFVHFAVEQAIANIGGELVDAARLSGGKPARVLRSVILPLLLPALLAGTSIAFAEGFGDFGFAAAITPQMQIPLLSYQIYAALSQAPVNFSAAAVLSLVLLVVTGMALWLQFFILSRRGFATISTSQRPSVRMAGGKLWVVLAYGIALGSLILPMGATLCAALWKNMTSGIASNNWTFQHFNHALITGGGMAALGNSVAYALISGFAAAGLGLLISFQMSFVKTALNRVLSIIIIGSIAVPGVVMAAGFVLAWNGVWLIPLHLVLYGTPVCLSLAYIAGSLPYSIRLQMGALSQVSVNLLRAAQVLGAKRLRLLRVIVFPLIRGTVLSTWLLAFIGTFFELPASSLLYPPGQPPFPVLIAAKFNAFLWSQGSALTLLGMTILIAVYGLGQLIVRIRAWRIRTWRVALRVEKRVSSMRVEGS</sequence>
<feature type="transmembrane region" description="Helical" evidence="8">
    <location>
        <begin position="124"/>
        <end position="144"/>
    </location>
</feature>
<feature type="domain" description="ABC transmembrane type-1" evidence="9">
    <location>
        <begin position="374"/>
        <end position="569"/>
    </location>
</feature>
<comment type="similarity">
    <text evidence="8">Belongs to the binding-protein-dependent transport system permease family.</text>
</comment>
<evidence type="ECO:0000256" key="4">
    <source>
        <dbReference type="ARBA" id="ARBA00022519"/>
    </source>
</evidence>
<evidence type="ECO:0000256" key="1">
    <source>
        <dbReference type="ARBA" id="ARBA00004429"/>
    </source>
</evidence>
<name>A0A853KIT1_9BACL</name>
<dbReference type="PANTHER" id="PTHR43357">
    <property type="entry name" value="INNER MEMBRANE ABC TRANSPORTER PERMEASE PROTEIN YDCV"/>
    <property type="match status" value="1"/>
</dbReference>
<evidence type="ECO:0000256" key="8">
    <source>
        <dbReference type="RuleBase" id="RU363032"/>
    </source>
</evidence>
<dbReference type="InterPro" id="IPR000515">
    <property type="entry name" value="MetI-like"/>
</dbReference>